<evidence type="ECO:0000313" key="2">
    <source>
        <dbReference type="Proteomes" id="UP000267464"/>
    </source>
</evidence>
<accession>A0A3N7HJB6</accession>
<keyword evidence="2" id="KW-1185">Reference proteome</keyword>
<sequence length="145" mass="16569">MTEVQFHFNVPDRLLYACRLLRKALRSGASGVAVSAPSATLSRLDRTLWTFDPQEFIPHLLVRENQPVPKRLQRTPIWLVERAEQGGHHPVLVHLGDEPAQGFESFSRLIEIVSTDPEERDAARARWRHYAGRGYELQRFDVGAS</sequence>
<dbReference type="RefSeq" id="WP_124542991.1">
    <property type="nucleotide sequence ID" value="NZ_QUSW01000008.1"/>
</dbReference>
<dbReference type="Pfam" id="PF04364">
    <property type="entry name" value="DNA_pol3_chi"/>
    <property type="match status" value="1"/>
</dbReference>
<proteinExistence type="predicted"/>
<reference evidence="1 2" key="1">
    <citation type="submission" date="2018-08" db="EMBL/GenBank/DDBJ databases">
        <authorList>
            <person name="Khan S.A."/>
            <person name="Jeon C.O."/>
            <person name="Chun B.H."/>
            <person name="Jeong S.E."/>
        </authorList>
    </citation>
    <scope>NUCLEOTIDE SEQUENCE [LARGE SCALE GENOMIC DNA]</scope>
    <source>
        <strain evidence="1 2">S-16</strain>
    </source>
</reference>
<protein>
    <submittedName>
        <fullName evidence="1">DNA polymerase III subunit chi</fullName>
    </submittedName>
</protein>
<dbReference type="GO" id="GO:0003677">
    <property type="term" value="F:DNA binding"/>
    <property type="evidence" value="ECO:0007669"/>
    <property type="project" value="InterPro"/>
</dbReference>
<dbReference type="PANTHER" id="PTHR38767">
    <property type="entry name" value="DNA POLYMERASE III SUBUNIT CHI"/>
    <property type="match status" value="1"/>
</dbReference>
<dbReference type="GO" id="GO:0006260">
    <property type="term" value="P:DNA replication"/>
    <property type="evidence" value="ECO:0007669"/>
    <property type="project" value="InterPro"/>
</dbReference>
<organism evidence="1 2">
    <name type="scientific">Piscinibacter terrae</name>
    <dbReference type="NCBI Taxonomy" id="2496871"/>
    <lineage>
        <taxon>Bacteria</taxon>
        <taxon>Pseudomonadati</taxon>
        <taxon>Pseudomonadota</taxon>
        <taxon>Betaproteobacteria</taxon>
        <taxon>Burkholderiales</taxon>
        <taxon>Sphaerotilaceae</taxon>
        <taxon>Piscinibacter</taxon>
    </lineage>
</organism>
<dbReference type="InterPro" id="IPR007459">
    <property type="entry name" value="DNA_pol3_chi"/>
</dbReference>
<dbReference type="SUPFAM" id="SSF102400">
    <property type="entry name" value="DNA polymerase III chi subunit"/>
    <property type="match status" value="1"/>
</dbReference>
<reference evidence="1 2" key="2">
    <citation type="submission" date="2018-12" db="EMBL/GenBank/DDBJ databases">
        <title>Rhizobacter gummiphilus sp. nov., a rubber-degrading bacterium isolated from the soil of a botanical garden in Japan.</title>
        <authorList>
            <person name="Shunsuke S.S."/>
        </authorList>
    </citation>
    <scope>NUCLEOTIDE SEQUENCE [LARGE SCALE GENOMIC DNA]</scope>
    <source>
        <strain evidence="1 2">S-16</strain>
    </source>
</reference>
<comment type="caution">
    <text evidence="1">The sequence shown here is derived from an EMBL/GenBank/DDBJ whole genome shotgun (WGS) entry which is preliminary data.</text>
</comment>
<dbReference type="Proteomes" id="UP000267464">
    <property type="component" value="Unassembled WGS sequence"/>
</dbReference>
<dbReference type="GO" id="GO:0032298">
    <property type="term" value="P:positive regulation of DNA-templated DNA replication initiation"/>
    <property type="evidence" value="ECO:0007669"/>
    <property type="project" value="TreeGrafter"/>
</dbReference>
<evidence type="ECO:0000313" key="1">
    <source>
        <dbReference type="EMBL" id="RQP22144.1"/>
    </source>
</evidence>
<dbReference type="InterPro" id="IPR036768">
    <property type="entry name" value="PolIII_chi_sf"/>
</dbReference>
<dbReference type="Gene3D" id="3.40.50.10110">
    <property type="entry name" value="DNA polymerase III subunit chi"/>
    <property type="match status" value="1"/>
</dbReference>
<dbReference type="EMBL" id="QUSW01000008">
    <property type="protein sequence ID" value="RQP22144.1"/>
    <property type="molecule type" value="Genomic_DNA"/>
</dbReference>
<dbReference type="PANTHER" id="PTHR38767:SF1">
    <property type="entry name" value="DNA POLYMERASE III SUBUNIT CHI"/>
    <property type="match status" value="1"/>
</dbReference>
<name>A0A3N7HJB6_9BURK</name>
<dbReference type="AlphaFoldDB" id="A0A3N7HJB6"/>
<dbReference type="OrthoDB" id="5297568at2"/>
<gene>
    <name evidence="1" type="ORF">DZC73_24390</name>
</gene>
<dbReference type="GO" id="GO:0003887">
    <property type="term" value="F:DNA-directed DNA polymerase activity"/>
    <property type="evidence" value="ECO:0007669"/>
    <property type="project" value="InterPro"/>
</dbReference>